<dbReference type="InterPro" id="IPR003613">
    <property type="entry name" value="Ubox_domain"/>
</dbReference>
<protein>
    <recommendedName>
        <fullName evidence="3">RING-type E3 ubiquitin transferase</fullName>
        <ecNumber evidence="3">2.3.2.27</ecNumber>
    </recommendedName>
</protein>
<dbReference type="InterPro" id="IPR058678">
    <property type="entry name" value="ARM_PUB"/>
</dbReference>
<dbReference type="Pfam" id="PF04564">
    <property type="entry name" value="U-box"/>
    <property type="match status" value="1"/>
</dbReference>
<dbReference type="Gene3D" id="1.25.10.10">
    <property type="entry name" value="Leucine-rich Repeat Variant"/>
    <property type="match status" value="1"/>
</dbReference>
<comment type="catalytic activity">
    <reaction evidence="1">
        <text>S-ubiquitinyl-[E2 ubiquitin-conjugating enzyme]-L-cysteine + [acceptor protein]-L-lysine = [E2 ubiquitin-conjugating enzyme]-L-cysteine + N(6)-ubiquitinyl-[acceptor protein]-L-lysine.</text>
        <dbReference type="EC" id="2.3.2.27"/>
    </reaction>
</comment>
<dbReference type="InterPro" id="IPR045210">
    <property type="entry name" value="RING-Ubox_PUB"/>
</dbReference>
<dbReference type="InterPro" id="IPR016024">
    <property type="entry name" value="ARM-type_fold"/>
</dbReference>
<keyword evidence="4" id="KW-0808">Transferase</keyword>
<dbReference type="PANTHER" id="PTHR23315:SF112">
    <property type="entry name" value="U-BOX DOMAIN-CONTAINING PROTEIN 8"/>
    <property type="match status" value="1"/>
</dbReference>
<dbReference type="GO" id="GO:0061630">
    <property type="term" value="F:ubiquitin protein ligase activity"/>
    <property type="evidence" value="ECO:0007669"/>
    <property type="project" value="UniProtKB-EC"/>
</dbReference>
<dbReference type="Proteomes" id="UP000233837">
    <property type="component" value="Unassembled WGS sequence"/>
</dbReference>
<dbReference type="Gene3D" id="3.30.40.10">
    <property type="entry name" value="Zinc/RING finger domain, C3HC4 (zinc finger)"/>
    <property type="match status" value="1"/>
</dbReference>
<dbReference type="PROSITE" id="PS51698">
    <property type="entry name" value="U_BOX"/>
    <property type="match status" value="1"/>
</dbReference>
<evidence type="ECO:0000256" key="5">
    <source>
        <dbReference type="ARBA" id="ARBA00022786"/>
    </source>
</evidence>
<dbReference type="SUPFAM" id="SSF57850">
    <property type="entry name" value="RING/U-box"/>
    <property type="match status" value="1"/>
</dbReference>
<dbReference type="EC" id="2.3.2.27" evidence="3"/>
<dbReference type="SUPFAM" id="SSF48371">
    <property type="entry name" value="ARM repeat"/>
    <property type="match status" value="1"/>
</dbReference>
<dbReference type="CDD" id="cd16664">
    <property type="entry name" value="RING-Ubox_PUB"/>
    <property type="match status" value="1"/>
</dbReference>
<evidence type="ECO:0000256" key="4">
    <source>
        <dbReference type="ARBA" id="ARBA00022679"/>
    </source>
</evidence>
<dbReference type="SMART" id="SM00504">
    <property type="entry name" value="Ubox"/>
    <property type="match status" value="1"/>
</dbReference>
<dbReference type="FunFam" id="3.30.40.10:FF:000809">
    <property type="entry name" value="RING-type E3 ubiquitin transferase"/>
    <property type="match status" value="1"/>
</dbReference>
<dbReference type="OrthoDB" id="10064100at2759"/>
<evidence type="ECO:0000256" key="3">
    <source>
        <dbReference type="ARBA" id="ARBA00012483"/>
    </source>
</evidence>
<dbReference type="UniPathway" id="UPA00143"/>
<keyword evidence="5" id="KW-0833">Ubl conjugation pathway</keyword>
<evidence type="ECO:0000313" key="8">
    <source>
        <dbReference type="Proteomes" id="UP000233837"/>
    </source>
</evidence>
<dbReference type="GO" id="GO:0016567">
    <property type="term" value="P:protein ubiquitination"/>
    <property type="evidence" value="ECO:0007669"/>
    <property type="project" value="UniProtKB-UniPathway"/>
</dbReference>
<comment type="pathway">
    <text evidence="2">Protein modification; protein ubiquitination.</text>
</comment>
<evidence type="ECO:0000313" key="7">
    <source>
        <dbReference type="EMBL" id="PKU59786.1"/>
    </source>
</evidence>
<accession>A0A2I0V8P9</accession>
<reference evidence="7 8" key="2">
    <citation type="journal article" date="2017" name="Nature">
        <title>The Apostasia genome and the evolution of orchids.</title>
        <authorList>
            <person name="Zhang G.Q."/>
            <person name="Liu K.W."/>
            <person name="Li Z."/>
            <person name="Lohaus R."/>
            <person name="Hsiao Y.Y."/>
            <person name="Niu S.C."/>
            <person name="Wang J.Y."/>
            <person name="Lin Y.C."/>
            <person name="Xu Q."/>
            <person name="Chen L.J."/>
            <person name="Yoshida K."/>
            <person name="Fujiwara S."/>
            <person name="Wang Z.W."/>
            <person name="Zhang Y.Q."/>
            <person name="Mitsuda N."/>
            <person name="Wang M."/>
            <person name="Liu G.H."/>
            <person name="Pecoraro L."/>
            <person name="Huang H.X."/>
            <person name="Xiao X.J."/>
            <person name="Lin M."/>
            <person name="Wu X.Y."/>
            <person name="Wu W.L."/>
            <person name="Chen Y.Y."/>
            <person name="Chang S.B."/>
            <person name="Sakamoto S."/>
            <person name="Ohme-Takagi M."/>
            <person name="Yagi M."/>
            <person name="Zeng S.J."/>
            <person name="Shen C.Y."/>
            <person name="Yeh C.M."/>
            <person name="Luo Y.B."/>
            <person name="Tsai W.C."/>
            <person name="Van de Peer Y."/>
            <person name="Liu Z.J."/>
        </authorList>
    </citation>
    <scope>NUCLEOTIDE SEQUENCE [LARGE SCALE GENOMIC DNA]</scope>
    <source>
        <tissue evidence="7">The whole plant</tissue>
    </source>
</reference>
<evidence type="ECO:0000256" key="2">
    <source>
        <dbReference type="ARBA" id="ARBA00004906"/>
    </source>
</evidence>
<dbReference type="InterPro" id="IPR013083">
    <property type="entry name" value="Znf_RING/FYVE/PHD"/>
</dbReference>
<dbReference type="Pfam" id="PF25598">
    <property type="entry name" value="ARM_PUB"/>
    <property type="match status" value="1"/>
</dbReference>
<evidence type="ECO:0000256" key="1">
    <source>
        <dbReference type="ARBA" id="ARBA00000900"/>
    </source>
</evidence>
<organism evidence="7 8">
    <name type="scientific">Dendrobium catenatum</name>
    <dbReference type="NCBI Taxonomy" id="906689"/>
    <lineage>
        <taxon>Eukaryota</taxon>
        <taxon>Viridiplantae</taxon>
        <taxon>Streptophyta</taxon>
        <taxon>Embryophyta</taxon>
        <taxon>Tracheophyta</taxon>
        <taxon>Spermatophyta</taxon>
        <taxon>Magnoliopsida</taxon>
        <taxon>Liliopsida</taxon>
        <taxon>Asparagales</taxon>
        <taxon>Orchidaceae</taxon>
        <taxon>Epidendroideae</taxon>
        <taxon>Malaxideae</taxon>
        <taxon>Dendrobiinae</taxon>
        <taxon>Dendrobium</taxon>
    </lineage>
</organism>
<dbReference type="EMBL" id="KZ504064">
    <property type="protein sequence ID" value="PKU59786.1"/>
    <property type="molecule type" value="Genomic_DNA"/>
</dbReference>
<reference evidence="7 8" key="1">
    <citation type="journal article" date="2016" name="Sci. Rep.">
        <title>The Dendrobium catenatum Lindl. genome sequence provides insights into polysaccharide synthase, floral development and adaptive evolution.</title>
        <authorList>
            <person name="Zhang G.Q."/>
            <person name="Xu Q."/>
            <person name="Bian C."/>
            <person name="Tsai W.C."/>
            <person name="Yeh C.M."/>
            <person name="Liu K.W."/>
            <person name="Yoshida K."/>
            <person name="Zhang L.S."/>
            <person name="Chang S.B."/>
            <person name="Chen F."/>
            <person name="Shi Y."/>
            <person name="Su Y.Y."/>
            <person name="Zhang Y.Q."/>
            <person name="Chen L.J."/>
            <person name="Yin Y."/>
            <person name="Lin M."/>
            <person name="Huang H."/>
            <person name="Deng H."/>
            <person name="Wang Z.W."/>
            <person name="Zhu S.L."/>
            <person name="Zhao X."/>
            <person name="Deng C."/>
            <person name="Niu S.C."/>
            <person name="Huang J."/>
            <person name="Wang M."/>
            <person name="Liu G.H."/>
            <person name="Yang H.J."/>
            <person name="Xiao X.J."/>
            <person name="Hsiao Y.Y."/>
            <person name="Wu W.L."/>
            <person name="Chen Y.Y."/>
            <person name="Mitsuda N."/>
            <person name="Ohme-Takagi M."/>
            <person name="Luo Y.B."/>
            <person name="Van de Peer Y."/>
            <person name="Liu Z.J."/>
        </authorList>
    </citation>
    <scope>NUCLEOTIDE SEQUENCE [LARGE SCALE GENOMIC DNA]</scope>
    <source>
        <tissue evidence="7">The whole plant</tissue>
    </source>
</reference>
<keyword evidence="8" id="KW-1185">Reference proteome</keyword>
<evidence type="ECO:0000259" key="6">
    <source>
        <dbReference type="PROSITE" id="PS51698"/>
    </source>
</evidence>
<proteinExistence type="predicted"/>
<gene>
    <name evidence="7" type="primary">PUB8</name>
    <name evidence="7" type="ORF">MA16_Dca026446</name>
</gene>
<dbReference type="PANTHER" id="PTHR23315">
    <property type="entry name" value="U BOX DOMAIN-CONTAINING"/>
    <property type="match status" value="1"/>
</dbReference>
<dbReference type="AlphaFoldDB" id="A0A2I0V8P9"/>
<dbReference type="InterPro" id="IPR011989">
    <property type="entry name" value="ARM-like"/>
</dbReference>
<feature type="domain" description="U-box" evidence="6">
    <location>
        <begin position="14"/>
        <end position="89"/>
    </location>
</feature>
<name>A0A2I0V8P9_9ASPA</name>
<dbReference type="STRING" id="906689.A0A2I0V8P9"/>
<sequence length="379" mass="40827">MSEAIDKVGTMELKYPDDFRCPISLEVMSDPVIVASGHTFDRSSIQRWIDSGHHTCPISKLPLPPQSVLIPNHTLRSLIHNYTPVAGRKCNKPQISPSTDPRFLLSSLSYPASNAALSSLLRLAKDEPAFRRLLLDSSAPSILLRHAASQDSPDLQDLALRTLIYLSLDGDDARVGLVADGAIDSLVQALAGGGPNASLAATTLTSLAVVEVNKCTIGAHPFAIPALSVLLRNGKARDRREAATTLYELCKFPENRRRAVRAGAVPALVYFAGDGSERAVLVLSLIAKCREGRDAMANVDGFVRVLAGVLVKGTGRGIEHALLVLNFVCSDIEKVRWETKEEGVLEICLVLVEKDDGKIGRNALALARTIEKGEFVGLI</sequence>